<dbReference type="Pfam" id="PF13635">
    <property type="entry name" value="DUF4143"/>
    <property type="match status" value="1"/>
</dbReference>
<reference evidence="3 4" key="1">
    <citation type="submission" date="2020-02" db="EMBL/GenBank/DDBJ databases">
        <title>Comparative genome analysis reveals the metabolism and evolution of the thermophilic archaeal genus Metallosphaera.</title>
        <authorList>
            <person name="Jiang C."/>
        </authorList>
    </citation>
    <scope>NUCLEOTIDE SEQUENCE [LARGE SCALE GENOMIC DNA]</scope>
    <source>
        <strain evidence="3 4">Ric-A</strain>
    </source>
</reference>
<evidence type="ECO:0000259" key="1">
    <source>
        <dbReference type="Pfam" id="PF13173"/>
    </source>
</evidence>
<dbReference type="RefSeq" id="WP_174631131.1">
    <property type="nucleotide sequence ID" value="NZ_CP049074.1"/>
</dbReference>
<keyword evidence="4" id="KW-1185">Reference proteome</keyword>
<protein>
    <submittedName>
        <fullName evidence="3">ATP-binding protein</fullName>
    </submittedName>
</protein>
<keyword evidence="3" id="KW-0067">ATP-binding</keyword>
<organism evidence="3 4">
    <name type="scientific">Metallosphaera tengchongensis</name>
    <dbReference type="NCBI Taxonomy" id="1532350"/>
    <lineage>
        <taxon>Archaea</taxon>
        <taxon>Thermoproteota</taxon>
        <taxon>Thermoprotei</taxon>
        <taxon>Sulfolobales</taxon>
        <taxon>Sulfolobaceae</taxon>
        <taxon>Metallosphaera</taxon>
    </lineage>
</organism>
<dbReference type="OrthoDB" id="371918at2157"/>
<dbReference type="GO" id="GO:0005524">
    <property type="term" value="F:ATP binding"/>
    <property type="evidence" value="ECO:0007669"/>
    <property type="project" value="UniProtKB-KW"/>
</dbReference>
<proteinExistence type="predicted"/>
<dbReference type="PANTHER" id="PTHR33295:SF18">
    <property type="entry name" value="AAA+ ATPASE DOMAIN-CONTAINING PROTEIN"/>
    <property type="match status" value="1"/>
</dbReference>
<sequence>MIEEFNPWWMSKELVKHNEYYKKYESSPVKWDVDLNLSLEPFSLNFLFGPRQVGKSTALVLLIKKLLNVVDSPKAIFYFSCDKLADYKELDDVISTYLKLKERERINTSYIILDEVTFPKEWYRTIKSRIDNGDFKNDVLILTGSLSMKAKGEIETFPGRRGKGKTLIMYPLPFSEYVRLFGVDIPQGDLDYVIEEYYKYVPYLPELSKLFETYLVVGGFPNALKDFFSTGSVSLTTTSDMISFIVSDINKLRRSERFFKTTVKAIIDRSSSTFSFHTLSKDFSVGTVKTAISYVELLEKLFLLKVVEAIDPNNGASLFKKEKKFYLIDPTIYYAFSKWTMTRTPDETKLAEAVVITHLARLFDVYYLKAKDEVDAVVRKADRLIGFEIKYGRVRGRVVRVGKVKEFYFLSKDTVDRGVIPIPLFLAMLKVPITREFEFLPS</sequence>
<evidence type="ECO:0000313" key="3">
    <source>
        <dbReference type="EMBL" id="QKR00289.1"/>
    </source>
</evidence>
<dbReference type="GeneID" id="55641840"/>
<dbReference type="Pfam" id="PF13173">
    <property type="entry name" value="AAA_14"/>
    <property type="match status" value="1"/>
</dbReference>
<evidence type="ECO:0000259" key="2">
    <source>
        <dbReference type="Pfam" id="PF13635"/>
    </source>
</evidence>
<accession>A0A6N0NXF3</accession>
<gene>
    <name evidence="3" type="ORF">GWK48_07790</name>
</gene>
<dbReference type="EMBL" id="CP049074">
    <property type="protein sequence ID" value="QKR00289.1"/>
    <property type="molecule type" value="Genomic_DNA"/>
</dbReference>
<keyword evidence="3" id="KW-0547">Nucleotide-binding</keyword>
<feature type="domain" description="DUF4143" evidence="2">
    <location>
        <begin position="248"/>
        <end position="392"/>
    </location>
</feature>
<dbReference type="InterPro" id="IPR041682">
    <property type="entry name" value="AAA_14"/>
</dbReference>
<evidence type="ECO:0000313" key="4">
    <source>
        <dbReference type="Proteomes" id="UP000509301"/>
    </source>
</evidence>
<dbReference type="InterPro" id="IPR027417">
    <property type="entry name" value="P-loop_NTPase"/>
</dbReference>
<dbReference type="Proteomes" id="UP000509301">
    <property type="component" value="Chromosome"/>
</dbReference>
<dbReference type="SUPFAM" id="SSF52540">
    <property type="entry name" value="P-loop containing nucleoside triphosphate hydrolases"/>
    <property type="match status" value="1"/>
</dbReference>
<dbReference type="AlphaFoldDB" id="A0A6N0NXF3"/>
<feature type="domain" description="AAA" evidence="1">
    <location>
        <begin position="45"/>
        <end position="177"/>
    </location>
</feature>
<dbReference type="KEGG" id="mten:GWK48_07790"/>
<name>A0A6N0NXF3_9CREN</name>
<dbReference type="InterPro" id="IPR025420">
    <property type="entry name" value="DUF4143"/>
</dbReference>
<dbReference type="PANTHER" id="PTHR33295">
    <property type="entry name" value="ATPASE"/>
    <property type="match status" value="1"/>
</dbReference>